<dbReference type="PANTHER" id="PTHR31048">
    <property type="entry name" value="OS03G0233200 PROTEIN"/>
    <property type="match status" value="1"/>
</dbReference>
<dbReference type="SMART" id="SM00205">
    <property type="entry name" value="THN"/>
    <property type="match status" value="1"/>
</dbReference>
<dbReference type="SMR" id="A0A8T2FSR4"/>
<dbReference type="PIRSF" id="PIRSF002703">
    <property type="entry name" value="Thaumatin"/>
    <property type="match status" value="1"/>
</dbReference>
<dbReference type="SUPFAM" id="SSF49870">
    <property type="entry name" value="Osmotin, thaumatin-like protein"/>
    <property type="match status" value="1"/>
</dbReference>
<evidence type="ECO:0000256" key="1">
    <source>
        <dbReference type="PIRSR" id="PIRSR002703-1"/>
    </source>
</evidence>
<dbReference type="PROSITE" id="PS51367">
    <property type="entry name" value="THAUMATIN_2"/>
    <property type="match status" value="1"/>
</dbReference>
<accession>A0A8T2FSR4</accession>
<dbReference type="Gene3D" id="2.60.110.10">
    <property type="entry name" value="Thaumatin"/>
    <property type="match status" value="2"/>
</dbReference>
<evidence type="ECO:0000313" key="3">
    <source>
        <dbReference type="Proteomes" id="UP000694240"/>
    </source>
</evidence>
<organism evidence="2 3">
    <name type="scientific">Arabidopsis thaliana x Arabidopsis arenosa</name>
    <dbReference type="NCBI Taxonomy" id="1240361"/>
    <lineage>
        <taxon>Eukaryota</taxon>
        <taxon>Viridiplantae</taxon>
        <taxon>Streptophyta</taxon>
        <taxon>Embryophyta</taxon>
        <taxon>Tracheophyta</taxon>
        <taxon>Spermatophyta</taxon>
        <taxon>Magnoliopsida</taxon>
        <taxon>eudicotyledons</taxon>
        <taxon>Gunneridae</taxon>
        <taxon>Pentapetalae</taxon>
        <taxon>rosids</taxon>
        <taxon>malvids</taxon>
        <taxon>Brassicales</taxon>
        <taxon>Brassicaceae</taxon>
        <taxon>Camelineae</taxon>
        <taxon>Arabidopsis</taxon>
    </lineage>
</organism>
<feature type="disulfide bond" evidence="1">
    <location>
        <begin position="142"/>
        <end position="152"/>
    </location>
</feature>
<gene>
    <name evidence="2" type="ORF">ISN45_At02g018810</name>
</gene>
<proteinExistence type="predicted"/>
<dbReference type="Proteomes" id="UP000694240">
    <property type="component" value="Chromosome 2"/>
</dbReference>
<protein>
    <submittedName>
        <fullName evidence="2">Thaumatin family</fullName>
    </submittedName>
</protein>
<dbReference type="InterPro" id="IPR001938">
    <property type="entry name" value="Thaumatin"/>
</dbReference>
<comment type="caution">
    <text evidence="2">The sequence shown here is derived from an EMBL/GenBank/DDBJ whole genome shotgun (WGS) entry which is preliminary data.</text>
</comment>
<dbReference type="Pfam" id="PF00314">
    <property type="entry name" value="Thaumatin"/>
    <property type="match status" value="1"/>
</dbReference>
<dbReference type="PRINTS" id="PR00347">
    <property type="entry name" value="THAUMATIN"/>
</dbReference>
<reference evidence="2 3" key="1">
    <citation type="submission" date="2020-12" db="EMBL/GenBank/DDBJ databases">
        <title>Concerted genomic and epigenomic changes stabilize Arabidopsis allopolyploids.</title>
        <authorList>
            <person name="Chen Z."/>
        </authorList>
    </citation>
    <scope>NUCLEOTIDE SEQUENCE [LARGE SCALE GENOMIC DNA]</scope>
    <source>
        <strain evidence="2">Allo738</strain>
        <tissue evidence="2">Leaf</tissue>
    </source>
</reference>
<keyword evidence="3" id="KW-1185">Reference proteome</keyword>
<evidence type="ECO:0000313" key="2">
    <source>
        <dbReference type="EMBL" id="KAG7637333.1"/>
    </source>
</evidence>
<keyword evidence="1" id="KW-1015">Disulfide bond</keyword>
<dbReference type="AlphaFoldDB" id="A0A8T2FSR4"/>
<dbReference type="EMBL" id="JAEFBK010000002">
    <property type="protein sequence ID" value="KAG7637333.1"/>
    <property type="molecule type" value="Genomic_DNA"/>
</dbReference>
<dbReference type="InterPro" id="IPR037176">
    <property type="entry name" value="Osmotin/thaumatin-like_sf"/>
</dbReference>
<name>A0A8T2FSR4_9BRAS</name>
<sequence>MAIFSKLHLLFFSFIIATCTISIVSGTVFTLSNRCNFTVWPGILTANRTLLRGGGFALASGSSVNLTVSPENVKMHRCKRSTTSHTSRIQNRLLWKEIHRTRFLRRESRRRLQRSELRVNGSSGVVACKSACEAFNKPEYCCTGAFSKPETCPPTKYSKIFKGACPTAYSYVYDYASSRFTCTSANYVISFCS</sequence>
<feature type="disulfide bond" evidence="1">
    <location>
        <begin position="132"/>
        <end position="141"/>
    </location>
</feature>